<dbReference type="SMART" id="SM00336">
    <property type="entry name" value="BBOX"/>
    <property type="match status" value="2"/>
</dbReference>
<evidence type="ECO:0000256" key="3">
    <source>
        <dbReference type="SAM" id="MobiDB-lite"/>
    </source>
</evidence>
<dbReference type="GO" id="GO:0008270">
    <property type="term" value="F:zinc ion binding"/>
    <property type="evidence" value="ECO:0007669"/>
    <property type="project" value="UniProtKB-KW"/>
</dbReference>
<dbReference type="PROSITE" id="PS50158">
    <property type="entry name" value="ZF_CCHC"/>
    <property type="match status" value="3"/>
</dbReference>
<dbReference type="CDD" id="cd19757">
    <property type="entry name" value="Bbox1"/>
    <property type="match status" value="1"/>
</dbReference>
<dbReference type="Gene3D" id="3.30.160.60">
    <property type="entry name" value="Classic Zinc Finger"/>
    <property type="match status" value="1"/>
</dbReference>
<evidence type="ECO:0000313" key="7">
    <source>
        <dbReference type="Proteomes" id="UP000507470"/>
    </source>
</evidence>
<evidence type="ECO:0000256" key="1">
    <source>
        <dbReference type="PROSITE-ProRule" id="PRU00024"/>
    </source>
</evidence>
<dbReference type="GO" id="GO:0061630">
    <property type="term" value="F:ubiquitin protein ligase activity"/>
    <property type="evidence" value="ECO:0007669"/>
    <property type="project" value="TreeGrafter"/>
</dbReference>
<feature type="domain" description="CCHC-type" evidence="5">
    <location>
        <begin position="441"/>
        <end position="455"/>
    </location>
</feature>
<accession>A0A6J8D4Q2</accession>
<dbReference type="GO" id="GO:0005654">
    <property type="term" value="C:nucleoplasm"/>
    <property type="evidence" value="ECO:0007669"/>
    <property type="project" value="TreeGrafter"/>
</dbReference>
<evidence type="ECO:0000313" key="6">
    <source>
        <dbReference type="EMBL" id="CAC5403708.1"/>
    </source>
</evidence>
<keyword evidence="1" id="KW-0479">Metal-binding</keyword>
<dbReference type="Gene3D" id="1.10.287.1490">
    <property type="match status" value="1"/>
</dbReference>
<dbReference type="Pfam" id="PF00643">
    <property type="entry name" value="zf-B_box"/>
    <property type="match status" value="1"/>
</dbReference>
<feature type="coiled-coil region" evidence="2">
    <location>
        <begin position="265"/>
        <end position="395"/>
    </location>
</feature>
<dbReference type="OrthoDB" id="5592120at2759"/>
<dbReference type="SUPFAM" id="SSF57845">
    <property type="entry name" value="B-box zinc-binding domain"/>
    <property type="match status" value="1"/>
</dbReference>
<feature type="domain" description="CCHC-type" evidence="5">
    <location>
        <begin position="463"/>
        <end position="478"/>
    </location>
</feature>
<evidence type="ECO:0000256" key="2">
    <source>
        <dbReference type="SAM" id="Coils"/>
    </source>
</evidence>
<name>A0A6J8D4Q2_MYTCO</name>
<keyword evidence="7" id="KW-1185">Reference proteome</keyword>
<feature type="region of interest" description="Disordered" evidence="3">
    <location>
        <begin position="688"/>
        <end position="711"/>
    </location>
</feature>
<sequence length="711" mass="81450">MAQISTQICRMCSESNGVFYCYECQHALCTICRERHDMIPATRGHTITNTSTIDLAVLSKKSQCLKHDKEFLFFCVKCSVFICSTCVISTHKDHSFSGISETVSEEREKAKLQITDLRAKIEPISCIQDKVRCYTDQLHVDSKKCIETINNVSKDLQTFIETRKNIKTTEVEDNETWEQQSYKSFMKNIKQINKQYTQIISELESLLSEKHDITFHSCYGVINTDIQNLVNVPTVPTLAPVPSFENKMLYQEIIAHMESKVDDSCTDHQEKIDQILTENEKLKTELERCSTQMTQKDDEIRSLTLQIKSLKDKCSTQMTQKDDEIRNLTLQIKSLKDKCSTQMTQKDDEIRSLTLQIKSLKDKCTTQMTQKDEEIRRMMLEIEGLKDKLKDVDVNQVEGYCIAAAVVPESSSSDIAAAVVQESSSSENNNNTDSDGDDDFRCFRCNERGHFARECTAPPNIECYECREIGHYSRDCPNRLCYNCGQPGHFARECSDRESDSDCFTQSVTQSVTGLQQSVNNLAAGRPESLENRNTYNLKQWYKARNHFDVPILPTKNRVQPTVIFQHAHWRIQQRDPCIFIFQCRHCVTFAKKRSIVEGKDINLAVNHVTQFCSLKATNQDQFVSKVNGKVSNKSIDKQGRQRIYVEKREVCNNFNNPRGYFRSTCNLLHACLKCKSSGHAAMSCRKQQALPSSARPSNSSGDNFKIEEYK</sequence>
<feature type="domain" description="CCHC-type" evidence="5">
    <location>
        <begin position="481"/>
        <end position="494"/>
    </location>
</feature>
<dbReference type="Gene3D" id="4.10.60.10">
    <property type="entry name" value="Zinc finger, CCHC-type"/>
    <property type="match status" value="2"/>
</dbReference>
<evidence type="ECO:0000259" key="4">
    <source>
        <dbReference type="PROSITE" id="PS50119"/>
    </source>
</evidence>
<keyword evidence="2" id="KW-0175">Coiled coil</keyword>
<dbReference type="PANTHER" id="PTHR25462">
    <property type="entry name" value="BONUS, ISOFORM C-RELATED"/>
    <property type="match status" value="1"/>
</dbReference>
<dbReference type="SMART" id="SM00343">
    <property type="entry name" value="ZnF_C2HC"/>
    <property type="match status" value="4"/>
</dbReference>
<dbReference type="PANTHER" id="PTHR25462:SF305">
    <property type="entry name" value="RING-TYPE DOMAIN-CONTAINING PROTEIN"/>
    <property type="match status" value="1"/>
</dbReference>
<dbReference type="GO" id="GO:0003676">
    <property type="term" value="F:nucleic acid binding"/>
    <property type="evidence" value="ECO:0007669"/>
    <property type="project" value="InterPro"/>
</dbReference>
<dbReference type="Proteomes" id="UP000507470">
    <property type="component" value="Unassembled WGS sequence"/>
</dbReference>
<organism evidence="6 7">
    <name type="scientific">Mytilus coruscus</name>
    <name type="common">Sea mussel</name>
    <dbReference type="NCBI Taxonomy" id="42192"/>
    <lineage>
        <taxon>Eukaryota</taxon>
        <taxon>Metazoa</taxon>
        <taxon>Spiralia</taxon>
        <taxon>Lophotrochozoa</taxon>
        <taxon>Mollusca</taxon>
        <taxon>Bivalvia</taxon>
        <taxon>Autobranchia</taxon>
        <taxon>Pteriomorphia</taxon>
        <taxon>Mytilida</taxon>
        <taxon>Mytiloidea</taxon>
        <taxon>Mytilidae</taxon>
        <taxon>Mytilinae</taxon>
        <taxon>Mytilus</taxon>
    </lineage>
</organism>
<dbReference type="Pfam" id="PF00098">
    <property type="entry name" value="zf-CCHC"/>
    <property type="match status" value="3"/>
</dbReference>
<gene>
    <name evidence="6" type="ORF">MCOR_37580</name>
</gene>
<dbReference type="SUPFAM" id="SSF57756">
    <property type="entry name" value="Retrovirus zinc finger-like domains"/>
    <property type="match status" value="2"/>
</dbReference>
<evidence type="ECO:0000259" key="5">
    <source>
        <dbReference type="PROSITE" id="PS50158"/>
    </source>
</evidence>
<dbReference type="EMBL" id="CACVKT020006822">
    <property type="protein sequence ID" value="CAC5403708.1"/>
    <property type="molecule type" value="Genomic_DNA"/>
</dbReference>
<keyword evidence="1" id="KW-0862">Zinc</keyword>
<feature type="domain" description="B box-type" evidence="4">
    <location>
        <begin position="59"/>
        <end position="99"/>
    </location>
</feature>
<dbReference type="InterPro" id="IPR001878">
    <property type="entry name" value="Znf_CCHC"/>
</dbReference>
<feature type="domain" description="B box-type" evidence="4">
    <location>
        <begin position="4"/>
        <end position="50"/>
    </location>
</feature>
<dbReference type="PROSITE" id="PS50119">
    <property type="entry name" value="ZF_BBOX"/>
    <property type="match status" value="2"/>
</dbReference>
<proteinExistence type="predicted"/>
<dbReference type="AlphaFoldDB" id="A0A6J8D4Q2"/>
<dbReference type="InterPro" id="IPR000315">
    <property type="entry name" value="Znf_B-box"/>
</dbReference>
<feature type="compositionally biased region" description="Polar residues" evidence="3">
    <location>
        <begin position="688"/>
        <end position="703"/>
    </location>
</feature>
<dbReference type="InterPro" id="IPR047153">
    <property type="entry name" value="TRIM45/56/19-like"/>
</dbReference>
<keyword evidence="1" id="KW-0863">Zinc-finger</keyword>
<protein>
    <submittedName>
        <fullName evidence="6">CNBP</fullName>
    </submittedName>
</protein>
<reference evidence="6 7" key="1">
    <citation type="submission" date="2020-06" db="EMBL/GenBank/DDBJ databases">
        <authorList>
            <person name="Li R."/>
            <person name="Bekaert M."/>
        </authorList>
    </citation>
    <scope>NUCLEOTIDE SEQUENCE [LARGE SCALE GENOMIC DNA]</scope>
    <source>
        <strain evidence="7">wild</strain>
    </source>
</reference>
<dbReference type="InterPro" id="IPR036875">
    <property type="entry name" value="Znf_CCHC_sf"/>
</dbReference>